<comment type="caution">
    <text evidence="2">The sequence shown here is derived from an EMBL/GenBank/DDBJ whole genome shotgun (WGS) entry which is preliminary data.</text>
</comment>
<name>A0AAV7NTX2_PLEWA</name>
<accession>A0AAV7NTX2</accession>
<evidence type="ECO:0000256" key="1">
    <source>
        <dbReference type="SAM" id="MobiDB-lite"/>
    </source>
</evidence>
<proteinExistence type="predicted"/>
<organism evidence="2 3">
    <name type="scientific">Pleurodeles waltl</name>
    <name type="common">Iberian ribbed newt</name>
    <dbReference type="NCBI Taxonomy" id="8319"/>
    <lineage>
        <taxon>Eukaryota</taxon>
        <taxon>Metazoa</taxon>
        <taxon>Chordata</taxon>
        <taxon>Craniata</taxon>
        <taxon>Vertebrata</taxon>
        <taxon>Euteleostomi</taxon>
        <taxon>Amphibia</taxon>
        <taxon>Batrachia</taxon>
        <taxon>Caudata</taxon>
        <taxon>Salamandroidea</taxon>
        <taxon>Salamandridae</taxon>
        <taxon>Pleurodelinae</taxon>
        <taxon>Pleurodeles</taxon>
    </lineage>
</organism>
<protein>
    <submittedName>
        <fullName evidence="2">Uncharacterized protein</fullName>
    </submittedName>
</protein>
<gene>
    <name evidence="2" type="ORF">NDU88_006367</name>
</gene>
<sequence length="106" mass="12034">MAFAPTEPAEKKSLDRRAPAPEAKNCLAGVFLRVLEPHCISLRLCPRKKHPWKPPRLRAGFRVPLSKLCQNLPELQRPNEKLSVPSNREPISEATRRASAFRQNCL</sequence>
<feature type="region of interest" description="Disordered" evidence="1">
    <location>
        <begin position="79"/>
        <end position="106"/>
    </location>
</feature>
<dbReference type="EMBL" id="JANPWB010000012">
    <property type="protein sequence ID" value="KAJ1118172.1"/>
    <property type="molecule type" value="Genomic_DNA"/>
</dbReference>
<dbReference type="Proteomes" id="UP001066276">
    <property type="component" value="Chromosome 8"/>
</dbReference>
<evidence type="ECO:0000313" key="2">
    <source>
        <dbReference type="EMBL" id="KAJ1118172.1"/>
    </source>
</evidence>
<keyword evidence="3" id="KW-1185">Reference proteome</keyword>
<dbReference type="AlphaFoldDB" id="A0AAV7NTX2"/>
<evidence type="ECO:0000313" key="3">
    <source>
        <dbReference type="Proteomes" id="UP001066276"/>
    </source>
</evidence>
<reference evidence="2" key="1">
    <citation type="journal article" date="2022" name="bioRxiv">
        <title>Sequencing and chromosome-scale assembly of the giantPleurodeles waltlgenome.</title>
        <authorList>
            <person name="Brown T."/>
            <person name="Elewa A."/>
            <person name="Iarovenko S."/>
            <person name="Subramanian E."/>
            <person name="Araus A.J."/>
            <person name="Petzold A."/>
            <person name="Susuki M."/>
            <person name="Suzuki K.-i.T."/>
            <person name="Hayashi T."/>
            <person name="Toyoda A."/>
            <person name="Oliveira C."/>
            <person name="Osipova E."/>
            <person name="Leigh N.D."/>
            <person name="Simon A."/>
            <person name="Yun M.H."/>
        </authorList>
    </citation>
    <scope>NUCLEOTIDE SEQUENCE</scope>
    <source>
        <strain evidence="2">20211129_DDA</strain>
        <tissue evidence="2">Liver</tissue>
    </source>
</reference>